<keyword evidence="3" id="KW-1185">Reference proteome</keyword>
<reference evidence="3" key="1">
    <citation type="submission" date="2019-05" db="EMBL/GenBank/DDBJ databases">
        <title>Flavobacterium profundi sp. nov., isolated from a deep-sea seamount.</title>
        <authorList>
            <person name="Zhang D.-C."/>
        </authorList>
    </citation>
    <scope>NUCLEOTIDE SEQUENCE [LARGE SCALE GENOMIC DNA]</scope>
    <source>
        <strain evidence="3">TP390</strain>
    </source>
</reference>
<proteinExistence type="predicted"/>
<evidence type="ECO:0000313" key="2">
    <source>
        <dbReference type="EMBL" id="MVO07676.1"/>
    </source>
</evidence>
<evidence type="ECO:0000313" key="3">
    <source>
        <dbReference type="Proteomes" id="UP000431264"/>
    </source>
</evidence>
<comment type="caution">
    <text evidence="2">The sequence shown here is derived from an EMBL/GenBank/DDBJ whole genome shotgun (WGS) entry which is preliminary data.</text>
</comment>
<evidence type="ECO:0008006" key="4">
    <source>
        <dbReference type="Google" id="ProtNLM"/>
    </source>
</evidence>
<feature type="signal peptide" evidence="1">
    <location>
        <begin position="1"/>
        <end position="21"/>
    </location>
</feature>
<evidence type="ECO:0000256" key="1">
    <source>
        <dbReference type="SAM" id="SignalP"/>
    </source>
</evidence>
<name>A0A6I4IRD9_9FLAO</name>
<dbReference type="RefSeq" id="WP_140996095.1">
    <property type="nucleotide sequence ID" value="NZ_VDCZ01000001.1"/>
</dbReference>
<keyword evidence="1" id="KW-0732">Signal</keyword>
<dbReference type="Proteomes" id="UP000431264">
    <property type="component" value="Unassembled WGS sequence"/>
</dbReference>
<protein>
    <recommendedName>
        <fullName evidence="4">DUF4919 domain-containing protein</fullName>
    </recommendedName>
</protein>
<dbReference type="OrthoDB" id="1433039at2"/>
<gene>
    <name evidence="2" type="ORF">GOQ30_00695</name>
</gene>
<feature type="chain" id="PRO_5026213052" description="DUF4919 domain-containing protein" evidence="1">
    <location>
        <begin position="22"/>
        <end position="324"/>
    </location>
</feature>
<dbReference type="EMBL" id="WQLW01000001">
    <property type="protein sequence ID" value="MVO07676.1"/>
    <property type="molecule type" value="Genomic_DNA"/>
</dbReference>
<dbReference type="AlphaFoldDB" id="A0A6I4IRD9"/>
<organism evidence="2 3">
    <name type="scientific">Flavobacterium profundi</name>
    <dbReference type="NCBI Taxonomy" id="1774945"/>
    <lineage>
        <taxon>Bacteria</taxon>
        <taxon>Pseudomonadati</taxon>
        <taxon>Bacteroidota</taxon>
        <taxon>Flavobacteriia</taxon>
        <taxon>Flavobacteriales</taxon>
        <taxon>Flavobacteriaceae</taxon>
        <taxon>Flavobacterium</taxon>
    </lineage>
</organism>
<sequence length="324" mass="38278">MNSLSKILFVFLFGLNNSVHAQENYKEYYTLLNLSKTTTNQDSSFYYLEKAITTTSTPFAEDVMSLSMQLFNRKDISKAKKVFLKAVSLGYEIDNDTVVNFIPYKIDYSSFSFTYKVKEYMLQHYEKEIKKHRTAFLENSFTEENKIFESFLHNEHYFQDLRFLFYDKKVKDSVAFNAISKYGATPSSYFMLEILKKNKFPDRRKCIRFNGQTITMLLNHAIAGFLNKEDALMFITLLWPLVETGKLTPREYAMVYDHYYQWYVSENKNYFGTVFVLNDDNKSSIMSLADPINIDTIRKKHFLIDLKTECKNYNVQLPENYGKE</sequence>
<accession>A0A6I4IRD9</accession>